<dbReference type="SUPFAM" id="SSF53927">
    <property type="entry name" value="Cytidine deaminase-like"/>
    <property type="match status" value="1"/>
</dbReference>
<dbReference type="InterPro" id="IPR016193">
    <property type="entry name" value="Cytidine_deaminase-like"/>
</dbReference>
<keyword evidence="1 3" id="KW-0963">Cytoplasm</keyword>
<evidence type="ECO:0000256" key="3">
    <source>
        <dbReference type="HAMAP-Rule" id="MF_00187"/>
    </source>
</evidence>
<dbReference type="PANTHER" id="PTHR30592">
    <property type="entry name" value="FORMATE DEHYDROGENASE"/>
    <property type="match status" value="1"/>
</dbReference>
<accession>A0ABS4I0B7</accession>
<comment type="similarity">
    <text evidence="3">Belongs to the FdhD family.</text>
</comment>
<proteinExistence type="inferred from homology"/>
<comment type="caution">
    <text evidence="4">The sequence shown here is derived from an EMBL/GenBank/DDBJ whole genome shotgun (WGS) entry which is preliminary data.</text>
</comment>
<dbReference type="HAMAP" id="MF_00187">
    <property type="entry name" value="FdhD"/>
    <property type="match status" value="1"/>
</dbReference>
<dbReference type="NCBIfam" id="TIGR00129">
    <property type="entry name" value="fdhD_narQ"/>
    <property type="match status" value="1"/>
</dbReference>
<dbReference type="Gene3D" id="3.40.140.10">
    <property type="entry name" value="Cytidine Deaminase, domain 2"/>
    <property type="match status" value="1"/>
</dbReference>
<sequence length="277" mass="30933">MENEQEQDKDLGGPALSSTTTWSIYRYNGTEVLPQEDTIATEAPLTIKVDGEEFATLVYTPTDTVDLVTGFLASEGLIRFVDQIESLTLEEQRGFAHVKLRHLHQLSRTMVSKRFIGSCCGKSRQFYFHNDARTAKTVRTNLQLSVEQCFHLMNRLQEQSSDFRATGGLHNAALCTADELLLSRSDIGRHNALDKIFGHLLRQRIPVRDKVIAFSGRVSSEVTLKAAKIGVGVLLSKSAPTDLALQLACDLGITVVGFIRRDQLTVYTHPQRILECR</sequence>
<comment type="subcellular location">
    <subcellularLocation>
        <location evidence="3">Cytoplasm</location>
    </subcellularLocation>
</comment>
<comment type="caution">
    <text evidence="3">Lacks conserved residue(s) required for the propagation of feature annotation.</text>
</comment>
<evidence type="ECO:0000256" key="2">
    <source>
        <dbReference type="ARBA" id="ARBA00023150"/>
    </source>
</evidence>
<organism evidence="4 5">
    <name type="scientific">Paenibacillus aceris</name>
    <dbReference type="NCBI Taxonomy" id="869555"/>
    <lineage>
        <taxon>Bacteria</taxon>
        <taxon>Bacillati</taxon>
        <taxon>Bacillota</taxon>
        <taxon>Bacilli</taxon>
        <taxon>Bacillales</taxon>
        <taxon>Paenibacillaceae</taxon>
        <taxon>Paenibacillus</taxon>
    </lineage>
</organism>
<dbReference type="Proteomes" id="UP001519344">
    <property type="component" value="Unassembled WGS sequence"/>
</dbReference>
<name>A0ABS4I0B7_9BACL</name>
<evidence type="ECO:0000256" key="1">
    <source>
        <dbReference type="ARBA" id="ARBA00022490"/>
    </source>
</evidence>
<reference evidence="4 5" key="1">
    <citation type="submission" date="2021-03" db="EMBL/GenBank/DDBJ databases">
        <title>Genomic Encyclopedia of Type Strains, Phase IV (KMG-IV): sequencing the most valuable type-strain genomes for metagenomic binning, comparative biology and taxonomic classification.</title>
        <authorList>
            <person name="Goeker M."/>
        </authorList>
    </citation>
    <scope>NUCLEOTIDE SEQUENCE [LARGE SCALE GENOMIC DNA]</scope>
    <source>
        <strain evidence="4 5">DSM 24950</strain>
    </source>
</reference>
<dbReference type="EMBL" id="JAGGKV010000007">
    <property type="protein sequence ID" value="MBP1964001.1"/>
    <property type="molecule type" value="Genomic_DNA"/>
</dbReference>
<comment type="function">
    <text evidence="3">Required for formate dehydrogenase (FDH) activity. Acts as a sulfur carrier protein that transfers sulfur from IscS to the molybdenum cofactor prior to its insertion into FDH.</text>
</comment>
<evidence type="ECO:0000313" key="4">
    <source>
        <dbReference type="EMBL" id="MBP1964001.1"/>
    </source>
</evidence>
<dbReference type="RefSeq" id="WP_167054624.1">
    <property type="nucleotide sequence ID" value="NZ_JAAOZR010000007.1"/>
</dbReference>
<protein>
    <recommendedName>
        <fullName evidence="3">Sulfur carrier protein FdhD</fullName>
    </recommendedName>
</protein>
<dbReference type="Pfam" id="PF02634">
    <property type="entry name" value="FdhD-NarQ"/>
    <property type="match status" value="1"/>
</dbReference>
<keyword evidence="5" id="KW-1185">Reference proteome</keyword>
<keyword evidence="2 3" id="KW-0501">Molybdenum cofactor biosynthesis</keyword>
<feature type="active site" description="Cysteine persulfide intermediate" evidence="3">
    <location>
        <position position="120"/>
    </location>
</feature>
<dbReference type="PIRSF" id="PIRSF015626">
    <property type="entry name" value="FdhD"/>
    <property type="match status" value="1"/>
</dbReference>
<evidence type="ECO:0000313" key="5">
    <source>
        <dbReference type="Proteomes" id="UP001519344"/>
    </source>
</evidence>
<dbReference type="InterPro" id="IPR003786">
    <property type="entry name" value="FdhD"/>
</dbReference>
<dbReference type="Gene3D" id="3.10.20.10">
    <property type="match status" value="1"/>
</dbReference>
<dbReference type="PANTHER" id="PTHR30592:SF1">
    <property type="entry name" value="SULFUR CARRIER PROTEIN FDHD"/>
    <property type="match status" value="1"/>
</dbReference>
<gene>
    <name evidence="3" type="primary">fdhD</name>
    <name evidence="4" type="ORF">J2Z65_003222</name>
</gene>